<feature type="transmembrane region" description="Helical" evidence="10">
    <location>
        <begin position="95"/>
        <end position="113"/>
    </location>
</feature>
<comment type="function">
    <text evidence="10">Part of a membrane-bound complex that couples electron transfer with translocation of ions across the membrane.</text>
</comment>
<evidence type="ECO:0000313" key="11">
    <source>
        <dbReference type="EMBL" id="MBC8541723.1"/>
    </source>
</evidence>
<dbReference type="EC" id="7.-.-.-" evidence="10"/>
<comment type="subunit">
    <text evidence="10">The complex is composed of six subunits: RnfA, RnfB, RnfC, RnfD, RnfE and RnfG.</text>
</comment>
<evidence type="ECO:0000256" key="1">
    <source>
        <dbReference type="ARBA" id="ARBA00022448"/>
    </source>
</evidence>
<feature type="modified residue" description="FMN phosphoryl threonine" evidence="10">
    <location>
        <position position="160"/>
    </location>
</feature>
<organism evidence="11 12">
    <name type="scientific">Congzhengia minquanensis</name>
    <dbReference type="NCBI Taxonomy" id="2763657"/>
    <lineage>
        <taxon>Bacteria</taxon>
        <taxon>Bacillati</taxon>
        <taxon>Bacillota</taxon>
        <taxon>Clostridia</taxon>
        <taxon>Eubacteriales</taxon>
        <taxon>Oscillospiraceae</taxon>
        <taxon>Congzhengia</taxon>
    </lineage>
</organism>
<proteinExistence type="inferred from homology"/>
<feature type="transmembrane region" description="Helical" evidence="10">
    <location>
        <begin position="21"/>
        <end position="40"/>
    </location>
</feature>
<feature type="transmembrane region" description="Helical" evidence="10">
    <location>
        <begin position="46"/>
        <end position="63"/>
    </location>
</feature>
<keyword evidence="9 10" id="KW-0472">Membrane</keyword>
<dbReference type="NCBIfam" id="TIGR01946">
    <property type="entry name" value="rnfD"/>
    <property type="match status" value="1"/>
</dbReference>
<comment type="caution">
    <text evidence="11">The sequence shown here is derived from an EMBL/GenBank/DDBJ whole genome shotgun (WGS) entry which is preliminary data.</text>
</comment>
<accession>A0A926DPJ4</accession>
<keyword evidence="8 10" id="KW-1133">Transmembrane helix</keyword>
<keyword evidence="1 10" id="KW-0813">Transport</keyword>
<dbReference type="GO" id="GO:0022900">
    <property type="term" value="P:electron transport chain"/>
    <property type="evidence" value="ECO:0007669"/>
    <property type="project" value="UniProtKB-UniRule"/>
</dbReference>
<keyword evidence="6 10" id="KW-1278">Translocase</keyword>
<dbReference type="InterPro" id="IPR004338">
    <property type="entry name" value="NqrB/RnfD"/>
</dbReference>
<evidence type="ECO:0000256" key="10">
    <source>
        <dbReference type="HAMAP-Rule" id="MF_00462"/>
    </source>
</evidence>
<evidence type="ECO:0000313" key="12">
    <source>
        <dbReference type="Proteomes" id="UP000611762"/>
    </source>
</evidence>
<dbReference type="Proteomes" id="UP000611762">
    <property type="component" value="Unassembled WGS sequence"/>
</dbReference>
<evidence type="ECO:0000256" key="2">
    <source>
        <dbReference type="ARBA" id="ARBA00022553"/>
    </source>
</evidence>
<dbReference type="GO" id="GO:0055085">
    <property type="term" value="P:transmembrane transport"/>
    <property type="evidence" value="ECO:0007669"/>
    <property type="project" value="InterPro"/>
</dbReference>
<comment type="similarity">
    <text evidence="10">Belongs to the NqrB/RnfD family.</text>
</comment>
<keyword evidence="10" id="KW-1003">Cell membrane</keyword>
<gene>
    <name evidence="10" type="primary">rnfD</name>
    <name evidence="11" type="ORF">H8698_12115</name>
</gene>
<sequence>MDHFKTVSSSPHIRSNVTTASIMRDVCIALLPALVCSVIYFGVRAAFITALSVIFCVGFEFLWQKITKKEVTISDGTAVVTGMLLAFNLPVAVPWWIPLIGAFVAIIIAKQFFGGVGNNFINPALAGRAFLLASWPVLMTKWAAPFSTGFNVADVVSSATPLAILKSPAAGTLPPVSDLFIGNIGGCIGETSAIALLLGGAYLVFRNVISLRIPVTYILTVAVLTFVFPSQGLSNINSMLYNILGGGLMLGAIFMATDYVTSPITKNGQLIMGLGCGILTFVIRRFGGYPEGVSYSILLMNVATPLIDRWTQPKTYGARTERRR</sequence>
<evidence type="ECO:0000256" key="3">
    <source>
        <dbReference type="ARBA" id="ARBA00022630"/>
    </source>
</evidence>
<feature type="transmembrane region" description="Helical" evidence="10">
    <location>
        <begin position="239"/>
        <end position="257"/>
    </location>
</feature>
<keyword evidence="12" id="KW-1185">Reference proteome</keyword>
<keyword evidence="5 10" id="KW-0812">Transmembrane</keyword>
<feature type="transmembrane region" description="Helical" evidence="10">
    <location>
        <begin position="215"/>
        <end position="233"/>
    </location>
</feature>
<comment type="caution">
    <text evidence="10">Lacks conserved residue(s) required for the propagation of feature annotation.</text>
</comment>
<keyword evidence="2 10" id="KW-0597">Phosphoprotein</keyword>
<comment type="subcellular location">
    <subcellularLocation>
        <location evidence="10">Cell membrane</location>
        <topology evidence="10">Multi-pass membrane protein</topology>
    </subcellularLocation>
</comment>
<evidence type="ECO:0000256" key="4">
    <source>
        <dbReference type="ARBA" id="ARBA00022643"/>
    </source>
</evidence>
<evidence type="ECO:0000256" key="8">
    <source>
        <dbReference type="ARBA" id="ARBA00022989"/>
    </source>
</evidence>
<keyword evidence="4 10" id="KW-0288">FMN</keyword>
<dbReference type="HAMAP" id="MF_00462">
    <property type="entry name" value="RsxD_RnfD"/>
    <property type="match status" value="1"/>
</dbReference>
<evidence type="ECO:0000256" key="5">
    <source>
        <dbReference type="ARBA" id="ARBA00022692"/>
    </source>
</evidence>
<evidence type="ECO:0000256" key="9">
    <source>
        <dbReference type="ARBA" id="ARBA00023136"/>
    </source>
</evidence>
<dbReference type="AlphaFoldDB" id="A0A926DPJ4"/>
<protein>
    <recommendedName>
        <fullName evidence="10">Ion-translocating oxidoreductase complex subunit D</fullName>
        <ecNumber evidence="10">7.-.-.-</ecNumber>
    </recommendedName>
    <alternativeName>
        <fullName evidence="10">Rnf electron transport complex subunit D</fullName>
    </alternativeName>
</protein>
<evidence type="ECO:0000256" key="7">
    <source>
        <dbReference type="ARBA" id="ARBA00022982"/>
    </source>
</evidence>
<reference evidence="11" key="1">
    <citation type="submission" date="2020-08" db="EMBL/GenBank/DDBJ databases">
        <title>Genome public.</title>
        <authorList>
            <person name="Liu C."/>
            <person name="Sun Q."/>
        </authorList>
    </citation>
    <scope>NUCLEOTIDE SEQUENCE</scope>
    <source>
        <strain evidence="11">H8</strain>
    </source>
</reference>
<dbReference type="GO" id="GO:0005886">
    <property type="term" value="C:plasma membrane"/>
    <property type="evidence" value="ECO:0007669"/>
    <property type="project" value="UniProtKB-SubCell"/>
</dbReference>
<evidence type="ECO:0000256" key="6">
    <source>
        <dbReference type="ARBA" id="ARBA00022967"/>
    </source>
</evidence>
<dbReference type="Pfam" id="PF03116">
    <property type="entry name" value="NQR2_RnfD_RnfE"/>
    <property type="match status" value="1"/>
</dbReference>
<dbReference type="PANTHER" id="PTHR30578">
    <property type="entry name" value="ELECTRON TRANSPORT COMPLEX PROTEIN RNFD"/>
    <property type="match status" value="1"/>
</dbReference>
<comment type="cofactor">
    <cofactor evidence="10">
        <name>FMN</name>
        <dbReference type="ChEBI" id="CHEBI:58210"/>
    </cofactor>
</comment>
<keyword evidence="3 10" id="KW-0285">Flavoprotein</keyword>
<dbReference type="EMBL" id="JACRSU010000005">
    <property type="protein sequence ID" value="MBC8541723.1"/>
    <property type="molecule type" value="Genomic_DNA"/>
</dbReference>
<dbReference type="PANTHER" id="PTHR30578:SF0">
    <property type="entry name" value="ION-TRANSLOCATING OXIDOREDUCTASE COMPLEX SUBUNIT D"/>
    <property type="match status" value="1"/>
</dbReference>
<name>A0A926DPJ4_9FIRM</name>
<dbReference type="InterPro" id="IPR011303">
    <property type="entry name" value="RnfD_bac"/>
</dbReference>
<dbReference type="RefSeq" id="WP_177679784.1">
    <property type="nucleotide sequence ID" value="NZ_JACRSU010000005.1"/>
</dbReference>
<keyword evidence="7 10" id="KW-0249">Electron transport</keyword>
<feature type="transmembrane region" description="Helical" evidence="10">
    <location>
        <begin position="180"/>
        <end position="203"/>
    </location>
</feature>